<accession>A0A9W8AGS5</accession>
<proteinExistence type="predicted"/>
<evidence type="ECO:0000313" key="2">
    <source>
        <dbReference type="Proteomes" id="UP001150925"/>
    </source>
</evidence>
<protein>
    <submittedName>
        <fullName evidence="1">Uncharacterized protein</fullName>
    </submittedName>
</protein>
<organism evidence="1 2">
    <name type="scientific">Dispira parvispora</name>
    <dbReference type="NCBI Taxonomy" id="1520584"/>
    <lineage>
        <taxon>Eukaryota</taxon>
        <taxon>Fungi</taxon>
        <taxon>Fungi incertae sedis</taxon>
        <taxon>Zoopagomycota</taxon>
        <taxon>Kickxellomycotina</taxon>
        <taxon>Dimargaritomycetes</taxon>
        <taxon>Dimargaritales</taxon>
        <taxon>Dimargaritaceae</taxon>
        <taxon>Dispira</taxon>
    </lineage>
</organism>
<sequence length="264" mass="30456">MKQFGYLAYKAHPEIFGKVTANYVEDRIVLASYFQLSPVRPTETLSFQDEQFARLPSLSQDSAPIAPYTINEEDLEQDYTFDLAGPYFVQPLPSFSEDNVKRQWVDIQSLSDKDLLNFSPMLLLSRYKRSVEAWTLNQEIYKRAQDIDFLAAIKRTVGVAAETFPMYFDTSLKLGRPTLGLRNSVLSRNQQAITEYLIIPNFYTALLLTRDKEAIAELIHEFKKYPLYDVNVLILYVVARGLSDFHKNLAYNIYYTVESNSGYT</sequence>
<gene>
    <name evidence="1" type="ORF">IWQ62_006936</name>
</gene>
<dbReference type="AlphaFoldDB" id="A0A9W8AGS5"/>
<dbReference type="Proteomes" id="UP001150925">
    <property type="component" value="Unassembled WGS sequence"/>
</dbReference>
<keyword evidence="2" id="KW-1185">Reference proteome</keyword>
<evidence type="ECO:0000313" key="1">
    <source>
        <dbReference type="EMBL" id="KAJ1948143.1"/>
    </source>
</evidence>
<dbReference type="EMBL" id="JANBPY010004422">
    <property type="protein sequence ID" value="KAJ1948143.1"/>
    <property type="molecule type" value="Genomic_DNA"/>
</dbReference>
<reference evidence="1" key="1">
    <citation type="submission" date="2022-07" db="EMBL/GenBank/DDBJ databases">
        <title>Phylogenomic reconstructions and comparative analyses of Kickxellomycotina fungi.</title>
        <authorList>
            <person name="Reynolds N.K."/>
            <person name="Stajich J.E."/>
            <person name="Barry K."/>
            <person name="Grigoriev I.V."/>
            <person name="Crous P."/>
            <person name="Smith M.E."/>
        </authorList>
    </citation>
    <scope>NUCLEOTIDE SEQUENCE</scope>
    <source>
        <strain evidence="1">RSA 1196</strain>
    </source>
</reference>
<name>A0A9W8AGS5_9FUNG</name>
<feature type="non-terminal residue" evidence="1">
    <location>
        <position position="264"/>
    </location>
</feature>
<comment type="caution">
    <text evidence="1">The sequence shown here is derived from an EMBL/GenBank/DDBJ whole genome shotgun (WGS) entry which is preliminary data.</text>
</comment>